<feature type="non-terminal residue" evidence="19">
    <location>
        <position position="1"/>
    </location>
</feature>
<dbReference type="Pfam" id="PF00912">
    <property type="entry name" value="Transgly"/>
    <property type="match status" value="1"/>
</dbReference>
<keyword evidence="6" id="KW-0645">Protease</keyword>
<evidence type="ECO:0000256" key="14">
    <source>
        <dbReference type="ARBA" id="ARBA00023316"/>
    </source>
</evidence>
<feature type="domain" description="Glycosyl transferase family 51" evidence="18">
    <location>
        <begin position="38"/>
        <end position="212"/>
    </location>
</feature>
<comment type="similarity">
    <text evidence="2">In the C-terminal section; belongs to the transpeptidase family.</text>
</comment>
<sequence>LFVGTFIILPFFAFNLPSPDKVVRREGFSSKIYDRNGDVLYDIFSDQNRNPVKFGEIPQDLKDATIAIEDKNFYRHGGFDPMGMLRGFSRLFTRGYAQGGSTLTQQLVKNVLLTPERSVFRKIREFILAVQIERKYSKDEILQMYLNEAPYGGTAVGVATAAETYFGKNVHELDLVESAILAGLPQRPSAYSPYSATPDAYIDRTGQVLRRMYEDNFISKEEEDNALKKLKEIKFQEKGSNFKAPHFVQYVQKLLEDRYGERVIEQGGLKVTTTLDLDVQEEAQKIVSEEIAKVEAVHITNGASIVIDPQTGEILAMVGSKNFSDPDYDGQVNVVMSLRQPGSAIKPITYVTALKKGYTASTLILDVPTEFPGGIGQPVYKPVNYDGKYRGPIQLRYALGNSINVPAVKMLAKVGIKDTLETAYDLGISSLEPTKDTLNRVGLSLTLGGGEVRLLELTGAYSTFVNEGFRIDPTAILKIEDSDGKILENNQPKKGKRVLTPEQAFMIADILSDNEARSIIFGPNSLLNIPGWKIAVKTGTTNDKKDNWTIGGNRQVMVGVWVGNNDNTSMKEVASGVSGASPIWRKVLLAALKGKPNLGFETPGGIVTSSVDSISGYAAHDGYPSRIEKFIDGTQPGTDPVHVKLKVCKSDGKLATPSDISSGNYDEKEYFVFKEEDPTAPAGTENKWQKGIIDWLNTQSDTKYKPPSDYCGTQNPVSVEFAKPSDHASNLANKFEVEIKPDSTADIVLVELEADGSRIRTFTAPPYRQEIELTDGIHTLKAKAKDKNGKESDKTITIGVNVAWDYSPSPILLPSPIESIFP</sequence>
<dbReference type="GO" id="GO:0006508">
    <property type="term" value="P:proteolysis"/>
    <property type="evidence" value="ECO:0007669"/>
    <property type="project" value="UniProtKB-KW"/>
</dbReference>
<dbReference type="Gene3D" id="3.40.710.10">
    <property type="entry name" value="DD-peptidase/beta-lactamase superfamily"/>
    <property type="match status" value="1"/>
</dbReference>
<keyword evidence="8" id="KW-0808">Transferase</keyword>
<evidence type="ECO:0000313" key="20">
    <source>
        <dbReference type="Proteomes" id="UP000178446"/>
    </source>
</evidence>
<dbReference type="InterPro" id="IPR050396">
    <property type="entry name" value="Glycosyltr_51/Transpeptidase"/>
</dbReference>
<protein>
    <submittedName>
        <fullName evidence="19">Uncharacterized protein</fullName>
    </submittedName>
</protein>
<evidence type="ECO:0000256" key="6">
    <source>
        <dbReference type="ARBA" id="ARBA00022670"/>
    </source>
</evidence>
<keyword evidence="9" id="KW-0378">Hydrolase</keyword>
<dbReference type="InterPro" id="IPR001460">
    <property type="entry name" value="PCN-bd_Tpept"/>
</dbReference>
<dbReference type="FunFam" id="1.10.3810.10:FF:000001">
    <property type="entry name" value="Penicillin-binding protein 1A"/>
    <property type="match status" value="1"/>
</dbReference>
<keyword evidence="14" id="KW-0961">Cell wall biogenesis/degradation</keyword>
<dbReference type="PANTHER" id="PTHR32282">
    <property type="entry name" value="BINDING PROTEIN TRANSPEPTIDASE, PUTATIVE-RELATED"/>
    <property type="match status" value="1"/>
</dbReference>
<dbReference type="Proteomes" id="UP000178446">
    <property type="component" value="Unassembled WGS sequence"/>
</dbReference>
<dbReference type="PANTHER" id="PTHR32282:SF11">
    <property type="entry name" value="PENICILLIN-BINDING PROTEIN 1B"/>
    <property type="match status" value="1"/>
</dbReference>
<dbReference type="SUPFAM" id="SSF53955">
    <property type="entry name" value="Lysozyme-like"/>
    <property type="match status" value="1"/>
</dbReference>
<evidence type="ECO:0000256" key="7">
    <source>
        <dbReference type="ARBA" id="ARBA00022676"/>
    </source>
</evidence>
<dbReference type="Gene3D" id="2.60.40.10">
    <property type="entry name" value="Immunoglobulins"/>
    <property type="match status" value="1"/>
</dbReference>
<dbReference type="InterPro" id="IPR001264">
    <property type="entry name" value="Glyco_trans_51"/>
</dbReference>
<keyword evidence="13" id="KW-0511">Multifunctional enzyme</keyword>
<evidence type="ECO:0000256" key="8">
    <source>
        <dbReference type="ARBA" id="ARBA00022679"/>
    </source>
</evidence>
<dbReference type="InterPro" id="IPR012338">
    <property type="entry name" value="Beta-lactam/transpept-like"/>
</dbReference>
<dbReference type="GO" id="GO:0009252">
    <property type="term" value="P:peptidoglycan biosynthetic process"/>
    <property type="evidence" value="ECO:0007669"/>
    <property type="project" value="UniProtKB-KW"/>
</dbReference>
<organism evidence="19 20">
    <name type="scientific">Candidatus Woesebacteria bacterium RIFCSPHIGHO2_01_FULL_37_10</name>
    <dbReference type="NCBI Taxonomy" id="1802489"/>
    <lineage>
        <taxon>Bacteria</taxon>
        <taxon>Candidatus Woeseibacteriota</taxon>
    </lineage>
</organism>
<evidence type="ECO:0000256" key="2">
    <source>
        <dbReference type="ARBA" id="ARBA00007090"/>
    </source>
</evidence>
<comment type="subcellular location">
    <subcellularLocation>
        <location evidence="1">Cell membrane</location>
    </subcellularLocation>
</comment>
<evidence type="ECO:0000256" key="10">
    <source>
        <dbReference type="ARBA" id="ARBA00022960"/>
    </source>
</evidence>
<keyword evidence="7" id="KW-0328">Glycosyltransferase</keyword>
<comment type="similarity">
    <text evidence="3">In the N-terminal section; belongs to the glycosyltransferase 51 family.</text>
</comment>
<accession>A0A1F7XX45</accession>
<evidence type="ECO:0000259" key="18">
    <source>
        <dbReference type="Pfam" id="PF00912"/>
    </source>
</evidence>
<dbReference type="Pfam" id="PF00905">
    <property type="entry name" value="Transpeptidase"/>
    <property type="match status" value="1"/>
</dbReference>
<evidence type="ECO:0000256" key="3">
    <source>
        <dbReference type="ARBA" id="ARBA00007739"/>
    </source>
</evidence>
<reference evidence="19 20" key="1">
    <citation type="journal article" date="2016" name="Nat. Commun.">
        <title>Thousands of microbial genomes shed light on interconnected biogeochemical processes in an aquifer system.</title>
        <authorList>
            <person name="Anantharaman K."/>
            <person name="Brown C.T."/>
            <person name="Hug L.A."/>
            <person name="Sharon I."/>
            <person name="Castelle C.J."/>
            <person name="Probst A.J."/>
            <person name="Thomas B.C."/>
            <person name="Singh A."/>
            <person name="Wilkins M.J."/>
            <person name="Karaoz U."/>
            <person name="Brodie E.L."/>
            <person name="Williams K.H."/>
            <person name="Hubbard S.S."/>
            <person name="Banfield J.F."/>
        </authorList>
    </citation>
    <scope>NUCLEOTIDE SEQUENCE [LARGE SCALE GENOMIC DNA]</scope>
</reference>
<dbReference type="SUPFAM" id="SSF56601">
    <property type="entry name" value="beta-lactamase/transpeptidase-like"/>
    <property type="match status" value="1"/>
</dbReference>
<comment type="catalytic activity">
    <reaction evidence="15">
        <text>Preferential cleavage: (Ac)2-L-Lys-D-Ala-|-D-Ala. Also transpeptidation of peptidyl-alanyl moieties that are N-acyl substituents of D-alanine.</text>
        <dbReference type="EC" id="3.4.16.4"/>
    </reaction>
</comment>
<dbReference type="EMBL" id="MGGB01000017">
    <property type="protein sequence ID" value="OGM19289.1"/>
    <property type="molecule type" value="Genomic_DNA"/>
</dbReference>
<comment type="caution">
    <text evidence="19">The sequence shown here is derived from an EMBL/GenBank/DDBJ whole genome shotgun (WGS) entry which is preliminary data.</text>
</comment>
<evidence type="ECO:0000256" key="1">
    <source>
        <dbReference type="ARBA" id="ARBA00004236"/>
    </source>
</evidence>
<keyword evidence="4" id="KW-1003">Cell membrane</keyword>
<keyword evidence="12" id="KW-0472">Membrane</keyword>
<evidence type="ECO:0000256" key="5">
    <source>
        <dbReference type="ARBA" id="ARBA00022645"/>
    </source>
</evidence>
<feature type="domain" description="Penicillin-binding protein transpeptidase" evidence="17">
    <location>
        <begin position="303"/>
        <end position="561"/>
    </location>
</feature>
<evidence type="ECO:0000256" key="15">
    <source>
        <dbReference type="ARBA" id="ARBA00034000"/>
    </source>
</evidence>
<evidence type="ECO:0000256" key="16">
    <source>
        <dbReference type="ARBA" id="ARBA00049902"/>
    </source>
</evidence>
<dbReference type="GO" id="GO:0030288">
    <property type="term" value="C:outer membrane-bounded periplasmic space"/>
    <property type="evidence" value="ECO:0007669"/>
    <property type="project" value="TreeGrafter"/>
</dbReference>
<keyword evidence="10" id="KW-0133">Cell shape</keyword>
<dbReference type="GO" id="GO:0009002">
    <property type="term" value="F:serine-type D-Ala-D-Ala carboxypeptidase activity"/>
    <property type="evidence" value="ECO:0007669"/>
    <property type="project" value="UniProtKB-EC"/>
</dbReference>
<dbReference type="GO" id="GO:0008360">
    <property type="term" value="P:regulation of cell shape"/>
    <property type="evidence" value="ECO:0007669"/>
    <property type="project" value="UniProtKB-KW"/>
</dbReference>
<dbReference type="GO" id="GO:0008955">
    <property type="term" value="F:peptidoglycan glycosyltransferase activity"/>
    <property type="evidence" value="ECO:0007669"/>
    <property type="project" value="UniProtKB-EC"/>
</dbReference>
<proteinExistence type="inferred from homology"/>
<dbReference type="InterPro" id="IPR036950">
    <property type="entry name" value="PBP_transglycosylase"/>
</dbReference>
<keyword evidence="5" id="KW-0121">Carboxypeptidase</keyword>
<evidence type="ECO:0000256" key="9">
    <source>
        <dbReference type="ARBA" id="ARBA00022801"/>
    </source>
</evidence>
<evidence type="ECO:0000259" key="17">
    <source>
        <dbReference type="Pfam" id="PF00905"/>
    </source>
</evidence>
<evidence type="ECO:0000256" key="12">
    <source>
        <dbReference type="ARBA" id="ARBA00023136"/>
    </source>
</evidence>
<name>A0A1F7XX45_9BACT</name>
<dbReference type="GO" id="GO:0005886">
    <property type="term" value="C:plasma membrane"/>
    <property type="evidence" value="ECO:0007669"/>
    <property type="project" value="UniProtKB-SubCell"/>
</dbReference>
<evidence type="ECO:0000313" key="19">
    <source>
        <dbReference type="EMBL" id="OGM19289.1"/>
    </source>
</evidence>
<keyword evidence="11" id="KW-0573">Peptidoglycan synthesis</keyword>
<dbReference type="Gene3D" id="1.10.3810.10">
    <property type="entry name" value="Biosynthetic peptidoglycan transglycosylase-like"/>
    <property type="match status" value="1"/>
</dbReference>
<evidence type="ECO:0000256" key="11">
    <source>
        <dbReference type="ARBA" id="ARBA00022984"/>
    </source>
</evidence>
<evidence type="ECO:0000256" key="4">
    <source>
        <dbReference type="ARBA" id="ARBA00022475"/>
    </source>
</evidence>
<evidence type="ECO:0000256" key="13">
    <source>
        <dbReference type="ARBA" id="ARBA00023268"/>
    </source>
</evidence>
<dbReference type="AlphaFoldDB" id="A0A1F7XX45"/>
<dbReference type="InterPro" id="IPR013783">
    <property type="entry name" value="Ig-like_fold"/>
</dbReference>
<gene>
    <name evidence="19" type="ORF">A2685_00970</name>
</gene>
<comment type="catalytic activity">
    <reaction evidence="16">
        <text>[GlcNAc-(1-&gt;4)-Mur2Ac(oyl-L-Ala-gamma-D-Glu-L-Lys-D-Ala-D-Ala)](n)-di-trans,octa-cis-undecaprenyl diphosphate + beta-D-GlcNAc-(1-&gt;4)-Mur2Ac(oyl-L-Ala-gamma-D-Glu-L-Lys-D-Ala-D-Ala)-di-trans,octa-cis-undecaprenyl diphosphate = [GlcNAc-(1-&gt;4)-Mur2Ac(oyl-L-Ala-gamma-D-Glu-L-Lys-D-Ala-D-Ala)](n+1)-di-trans,octa-cis-undecaprenyl diphosphate + di-trans,octa-cis-undecaprenyl diphosphate + H(+)</text>
        <dbReference type="Rhea" id="RHEA:23708"/>
        <dbReference type="Rhea" id="RHEA-COMP:9602"/>
        <dbReference type="Rhea" id="RHEA-COMP:9603"/>
        <dbReference type="ChEBI" id="CHEBI:15378"/>
        <dbReference type="ChEBI" id="CHEBI:58405"/>
        <dbReference type="ChEBI" id="CHEBI:60033"/>
        <dbReference type="ChEBI" id="CHEBI:78435"/>
        <dbReference type="EC" id="2.4.99.28"/>
    </reaction>
</comment>
<dbReference type="GO" id="GO:0008658">
    <property type="term" value="F:penicillin binding"/>
    <property type="evidence" value="ECO:0007669"/>
    <property type="project" value="InterPro"/>
</dbReference>
<dbReference type="NCBIfam" id="TIGR02074">
    <property type="entry name" value="PBP_1a_fam"/>
    <property type="match status" value="1"/>
</dbReference>
<dbReference type="GO" id="GO:0071555">
    <property type="term" value="P:cell wall organization"/>
    <property type="evidence" value="ECO:0007669"/>
    <property type="project" value="UniProtKB-KW"/>
</dbReference>
<dbReference type="InterPro" id="IPR023346">
    <property type="entry name" value="Lysozyme-like_dom_sf"/>
</dbReference>